<gene>
    <name evidence="2" type="ORF">AFUS01_LOCUS45859</name>
</gene>
<reference evidence="2" key="1">
    <citation type="submission" date="2021-06" db="EMBL/GenBank/DDBJ databases">
        <authorList>
            <person name="Hodson N. C."/>
            <person name="Mongue J. A."/>
            <person name="Jaron S. K."/>
        </authorList>
    </citation>
    <scope>NUCLEOTIDE SEQUENCE</scope>
</reference>
<feature type="compositionally biased region" description="Basic and acidic residues" evidence="1">
    <location>
        <begin position="123"/>
        <end position="133"/>
    </location>
</feature>
<feature type="non-terminal residue" evidence="2">
    <location>
        <position position="1"/>
    </location>
</feature>
<dbReference type="EMBL" id="CAJVCH010571103">
    <property type="protein sequence ID" value="CAG7836630.1"/>
    <property type="molecule type" value="Genomic_DNA"/>
</dbReference>
<feature type="compositionally biased region" description="Low complexity" evidence="1">
    <location>
        <begin position="35"/>
        <end position="51"/>
    </location>
</feature>
<comment type="caution">
    <text evidence="2">The sequence shown here is derived from an EMBL/GenBank/DDBJ whole genome shotgun (WGS) entry which is preliminary data.</text>
</comment>
<feature type="compositionally biased region" description="Polar residues" evidence="1">
    <location>
        <begin position="1"/>
        <end position="26"/>
    </location>
</feature>
<evidence type="ECO:0000313" key="2">
    <source>
        <dbReference type="EMBL" id="CAG7836630.1"/>
    </source>
</evidence>
<feature type="region of interest" description="Disordered" evidence="1">
    <location>
        <begin position="1"/>
        <end position="133"/>
    </location>
</feature>
<organism evidence="2 3">
    <name type="scientific">Allacma fusca</name>
    <dbReference type="NCBI Taxonomy" id="39272"/>
    <lineage>
        <taxon>Eukaryota</taxon>
        <taxon>Metazoa</taxon>
        <taxon>Ecdysozoa</taxon>
        <taxon>Arthropoda</taxon>
        <taxon>Hexapoda</taxon>
        <taxon>Collembola</taxon>
        <taxon>Symphypleona</taxon>
        <taxon>Sminthuridae</taxon>
        <taxon>Allacma</taxon>
    </lineage>
</organism>
<keyword evidence="3" id="KW-1185">Reference proteome</keyword>
<protein>
    <submittedName>
        <fullName evidence="2">Uncharacterized protein</fullName>
    </submittedName>
</protein>
<name>A0A8J2MDD1_9HEXA</name>
<evidence type="ECO:0000256" key="1">
    <source>
        <dbReference type="SAM" id="MobiDB-lite"/>
    </source>
</evidence>
<feature type="compositionally biased region" description="Gly residues" evidence="1">
    <location>
        <begin position="52"/>
        <end position="62"/>
    </location>
</feature>
<dbReference type="AlphaFoldDB" id="A0A8J2MDD1"/>
<accession>A0A8J2MDD1</accession>
<feature type="compositionally biased region" description="Low complexity" evidence="1">
    <location>
        <begin position="79"/>
        <end position="122"/>
    </location>
</feature>
<sequence>QQFSQGISPGQFNGNPQQFGNIQSLLAQGGGQQQGGQFLQGQQFNPQNFQQGNGGFPSGGVPFGFNPYSGSGFEGGPFPGQFSQAQGGFPQGQQIQSQSPQVIEDGQQGTVTTGGSPSGSQKSEVESSQKKTN</sequence>
<proteinExistence type="predicted"/>
<evidence type="ECO:0000313" key="3">
    <source>
        <dbReference type="Proteomes" id="UP000708208"/>
    </source>
</evidence>
<dbReference type="Proteomes" id="UP000708208">
    <property type="component" value="Unassembled WGS sequence"/>
</dbReference>